<organism evidence="1 2">
    <name type="scientific">Cuscuta australis</name>
    <dbReference type="NCBI Taxonomy" id="267555"/>
    <lineage>
        <taxon>Eukaryota</taxon>
        <taxon>Viridiplantae</taxon>
        <taxon>Streptophyta</taxon>
        <taxon>Embryophyta</taxon>
        <taxon>Tracheophyta</taxon>
        <taxon>Spermatophyta</taxon>
        <taxon>Magnoliopsida</taxon>
        <taxon>eudicotyledons</taxon>
        <taxon>Gunneridae</taxon>
        <taxon>Pentapetalae</taxon>
        <taxon>asterids</taxon>
        <taxon>lamiids</taxon>
        <taxon>Solanales</taxon>
        <taxon>Convolvulaceae</taxon>
        <taxon>Cuscuteae</taxon>
        <taxon>Cuscuta</taxon>
        <taxon>Cuscuta subgen. Grammica</taxon>
        <taxon>Cuscuta sect. Cleistogrammica</taxon>
    </lineage>
</organism>
<dbReference type="EMBL" id="NQVE01000142">
    <property type="protein sequence ID" value="RAL44891.1"/>
    <property type="molecule type" value="Genomic_DNA"/>
</dbReference>
<name>A0A328DL53_9ASTE</name>
<evidence type="ECO:0000313" key="1">
    <source>
        <dbReference type="EMBL" id="RAL44891.1"/>
    </source>
</evidence>
<evidence type="ECO:0000313" key="2">
    <source>
        <dbReference type="Proteomes" id="UP000249390"/>
    </source>
</evidence>
<protein>
    <submittedName>
        <fullName evidence="1">Uncharacterized protein</fullName>
    </submittedName>
</protein>
<proteinExistence type="predicted"/>
<dbReference type="PANTHER" id="PTHR35495:SF1">
    <property type="entry name" value="OS06G0679600 PROTEIN"/>
    <property type="match status" value="1"/>
</dbReference>
<reference evidence="1 2" key="1">
    <citation type="submission" date="2018-06" db="EMBL/GenBank/DDBJ databases">
        <title>The Genome of Cuscuta australis (Dodder) Provides Insight into the Evolution of Plant Parasitism.</title>
        <authorList>
            <person name="Liu H."/>
        </authorList>
    </citation>
    <scope>NUCLEOTIDE SEQUENCE [LARGE SCALE GENOMIC DNA]</scope>
    <source>
        <strain evidence="2">cv. Yunnan</strain>
        <tissue evidence="1">Vines</tissue>
    </source>
</reference>
<sequence length="100" mass="11544">MKKKTKPSRTRNPQIRYKFLKPGDLAQIRNSRIKSKSRTRDAGTLISLLQENRYSSSPPPENPTMQDLPCFDLRIKNPRPRCLLSKKLFAVSPVFSQSRS</sequence>
<dbReference type="AlphaFoldDB" id="A0A328DL53"/>
<dbReference type="Proteomes" id="UP000249390">
    <property type="component" value="Unassembled WGS sequence"/>
</dbReference>
<comment type="caution">
    <text evidence="1">The sequence shown here is derived from an EMBL/GenBank/DDBJ whole genome shotgun (WGS) entry which is preliminary data.</text>
</comment>
<gene>
    <name evidence="1" type="ORF">DM860_003650</name>
</gene>
<keyword evidence="2" id="KW-1185">Reference proteome</keyword>
<dbReference type="PANTHER" id="PTHR35495">
    <property type="entry name" value="OS06G0679600 PROTEIN"/>
    <property type="match status" value="1"/>
</dbReference>
<accession>A0A328DL53</accession>